<dbReference type="Proteomes" id="UP000242188">
    <property type="component" value="Unassembled WGS sequence"/>
</dbReference>
<dbReference type="GO" id="GO:0006364">
    <property type="term" value="P:rRNA processing"/>
    <property type="evidence" value="ECO:0007669"/>
    <property type="project" value="UniProtKB-KW"/>
</dbReference>
<keyword evidence="5" id="KW-0677">Repeat</keyword>
<gene>
    <name evidence="11" type="ORF">KP79_PYT19170</name>
</gene>
<feature type="repeat" description="WD" evidence="8">
    <location>
        <begin position="59"/>
        <end position="101"/>
    </location>
</feature>
<evidence type="ECO:0000256" key="9">
    <source>
        <dbReference type="SAM" id="MobiDB-lite"/>
    </source>
</evidence>
<dbReference type="SMART" id="SM00320">
    <property type="entry name" value="WD40"/>
    <property type="match status" value="7"/>
</dbReference>
<dbReference type="InterPro" id="IPR001680">
    <property type="entry name" value="WD40_rpt"/>
</dbReference>
<feature type="domain" description="WD repeat-containing protein 75 second beta-propeller" evidence="10">
    <location>
        <begin position="340"/>
        <end position="665"/>
    </location>
</feature>
<dbReference type="Gene3D" id="2.130.10.10">
    <property type="entry name" value="YVTN repeat-like/Quinoprotein amine dehydrogenase"/>
    <property type="match status" value="3"/>
</dbReference>
<dbReference type="PROSITE" id="PS50082">
    <property type="entry name" value="WD_REPEATS_2"/>
    <property type="match status" value="1"/>
</dbReference>
<dbReference type="PANTHER" id="PTHR44215">
    <property type="entry name" value="WD REPEAT-CONTAINING PROTEIN 75"/>
    <property type="match status" value="1"/>
</dbReference>
<dbReference type="EMBL" id="NEDP02076709">
    <property type="protein sequence ID" value="OWF35767.1"/>
    <property type="molecule type" value="Genomic_DNA"/>
</dbReference>
<evidence type="ECO:0000256" key="2">
    <source>
        <dbReference type="ARBA" id="ARBA00022517"/>
    </source>
</evidence>
<dbReference type="Pfam" id="PF23769">
    <property type="entry name" value="Beta-prop_WDR75_2nd"/>
    <property type="match status" value="1"/>
</dbReference>
<sequence>MSASTENVDEKKIIASVRAGANLTRSKPLFSYDSKFLFCCAESLVKVYSTISGECVHNLKGHKNTTTGLVINSQNKLQLLSCSLDQTVIFWDYSDGVLLKRIRLQGPLHGIWIRPGDPDLVQVLKHFGNSYYLEHCNMLTSNKDESKSIKDLSGLSSDPRSSAIGCKGKYLAAVKGCFLYVKSTSKSSKIRRFTFPDFTCVACHPTDFCIATGTGSGKIILWWSFLGDQSHVVKSTLHWHALPVLDLTFTVEGSYLLSGGHECVLVKWQYNSEYRDFRPRLGAPLTHVAISPDNLLYATSHDDNAIQLLTSNFLLTQVYQGLTKTNLSAKQTCLYPAGLNFDPRSKALVLNGKPGHLQFYSVHSDKQLYNLDIVRQNYISSENIQRPLDVTEVIQSEFNSTGDWLATVEYWNNGVMTPEMRLKFWKYNTETQSYTLNTTVEVPHDKVIKCLRFRPDTFTDNNEDPMVVTTSEDGKFKIWSNMDDTNIYRTNTRWNCDSVGYFHDKPAGRCAFTADGSLLGVVFGASITLWDPDNNVLRETLNSQQGTVQFIEFGKKSCSHYLATTTVSNVTVWDLITCAVVWSASIESTHLVADPLSDVMAVFGKNKSLFVFKPSDPNYLYCNKNIRKDAEGAVFIPHQKKSSKNEGGQLSWQCESQLYWMTNKQDLMTLTVEEDEPTHTQLIPIKTNLPQTPFSALLTAERKKGFQPSAYRELESEVYTTASQFTSQLLETASHVQAPVTSLCNTFIHALLIREKSHSSAQLIKDEDDNDASDEEEKVTTNSDSESDMEVEDKEVSISKTDTSSKGKQDRQKKDIVTEQKSFEMPNLDWYSTGLNT</sequence>
<organism evidence="11 12">
    <name type="scientific">Mizuhopecten yessoensis</name>
    <name type="common">Japanese scallop</name>
    <name type="synonym">Patinopecten yessoensis</name>
    <dbReference type="NCBI Taxonomy" id="6573"/>
    <lineage>
        <taxon>Eukaryota</taxon>
        <taxon>Metazoa</taxon>
        <taxon>Spiralia</taxon>
        <taxon>Lophotrochozoa</taxon>
        <taxon>Mollusca</taxon>
        <taxon>Bivalvia</taxon>
        <taxon>Autobranchia</taxon>
        <taxon>Pteriomorphia</taxon>
        <taxon>Pectinida</taxon>
        <taxon>Pectinoidea</taxon>
        <taxon>Pectinidae</taxon>
        <taxon>Mizuhopecten</taxon>
    </lineage>
</organism>
<evidence type="ECO:0000256" key="1">
    <source>
        <dbReference type="ARBA" id="ARBA00004604"/>
    </source>
</evidence>
<dbReference type="GO" id="GO:0032040">
    <property type="term" value="C:small-subunit processome"/>
    <property type="evidence" value="ECO:0007669"/>
    <property type="project" value="InterPro"/>
</dbReference>
<evidence type="ECO:0000256" key="5">
    <source>
        <dbReference type="ARBA" id="ARBA00022737"/>
    </source>
</evidence>
<protein>
    <submittedName>
        <fullName evidence="11">WD repeat-containing protein 75</fullName>
    </submittedName>
</protein>
<proteinExistence type="predicted"/>
<feature type="compositionally biased region" description="Acidic residues" evidence="9">
    <location>
        <begin position="766"/>
        <end position="777"/>
    </location>
</feature>
<evidence type="ECO:0000313" key="12">
    <source>
        <dbReference type="Proteomes" id="UP000242188"/>
    </source>
</evidence>
<dbReference type="GO" id="GO:0003723">
    <property type="term" value="F:RNA binding"/>
    <property type="evidence" value="ECO:0007669"/>
    <property type="project" value="InterPro"/>
</dbReference>
<evidence type="ECO:0000256" key="6">
    <source>
        <dbReference type="ARBA" id="ARBA00023163"/>
    </source>
</evidence>
<keyword evidence="6" id="KW-0804">Transcription</keyword>
<keyword evidence="2" id="KW-0690">Ribosome biogenesis</keyword>
<dbReference type="STRING" id="6573.A0A210PH19"/>
<evidence type="ECO:0000256" key="3">
    <source>
        <dbReference type="ARBA" id="ARBA00022552"/>
    </source>
</evidence>
<name>A0A210PH19_MIZYE</name>
<evidence type="ECO:0000256" key="8">
    <source>
        <dbReference type="PROSITE-ProRule" id="PRU00221"/>
    </source>
</evidence>
<dbReference type="InterPro" id="IPR057644">
    <property type="entry name" value="Beta-prop_WDR75_2nd"/>
</dbReference>
<dbReference type="GO" id="GO:2000234">
    <property type="term" value="P:positive regulation of rRNA processing"/>
    <property type="evidence" value="ECO:0007669"/>
    <property type="project" value="TreeGrafter"/>
</dbReference>
<keyword evidence="4 8" id="KW-0853">WD repeat</keyword>
<dbReference type="PANTHER" id="PTHR44215:SF1">
    <property type="entry name" value="WD REPEAT-CONTAINING PROTEIN 75"/>
    <property type="match status" value="1"/>
</dbReference>
<dbReference type="OrthoDB" id="4096at2759"/>
<evidence type="ECO:0000256" key="7">
    <source>
        <dbReference type="ARBA" id="ARBA00023242"/>
    </source>
</evidence>
<dbReference type="Pfam" id="PF23869">
    <property type="entry name" value="Beta-prop_WDR75_1st"/>
    <property type="match status" value="1"/>
</dbReference>
<feature type="region of interest" description="Disordered" evidence="9">
    <location>
        <begin position="759"/>
        <end position="820"/>
    </location>
</feature>
<accession>A0A210PH19</accession>
<evidence type="ECO:0000256" key="4">
    <source>
        <dbReference type="ARBA" id="ARBA00022574"/>
    </source>
</evidence>
<feature type="compositionally biased region" description="Basic and acidic residues" evidence="9">
    <location>
        <begin position="803"/>
        <end position="820"/>
    </location>
</feature>
<dbReference type="GO" id="GO:0045943">
    <property type="term" value="P:positive regulation of transcription by RNA polymerase I"/>
    <property type="evidence" value="ECO:0007669"/>
    <property type="project" value="InterPro"/>
</dbReference>
<dbReference type="SUPFAM" id="SSF50978">
    <property type="entry name" value="WD40 repeat-like"/>
    <property type="match status" value="2"/>
</dbReference>
<dbReference type="InterPro" id="IPR015943">
    <property type="entry name" value="WD40/YVTN_repeat-like_dom_sf"/>
</dbReference>
<keyword evidence="3" id="KW-0698">rRNA processing</keyword>
<dbReference type="InterPro" id="IPR053826">
    <property type="entry name" value="WDR75"/>
</dbReference>
<dbReference type="AlphaFoldDB" id="A0A210PH19"/>
<evidence type="ECO:0000313" key="11">
    <source>
        <dbReference type="EMBL" id="OWF35767.1"/>
    </source>
</evidence>
<reference evidence="11 12" key="1">
    <citation type="journal article" date="2017" name="Nat. Ecol. Evol.">
        <title>Scallop genome provides insights into evolution of bilaterian karyotype and development.</title>
        <authorList>
            <person name="Wang S."/>
            <person name="Zhang J."/>
            <person name="Jiao W."/>
            <person name="Li J."/>
            <person name="Xun X."/>
            <person name="Sun Y."/>
            <person name="Guo X."/>
            <person name="Huan P."/>
            <person name="Dong B."/>
            <person name="Zhang L."/>
            <person name="Hu X."/>
            <person name="Sun X."/>
            <person name="Wang J."/>
            <person name="Zhao C."/>
            <person name="Wang Y."/>
            <person name="Wang D."/>
            <person name="Huang X."/>
            <person name="Wang R."/>
            <person name="Lv J."/>
            <person name="Li Y."/>
            <person name="Zhang Z."/>
            <person name="Liu B."/>
            <person name="Lu W."/>
            <person name="Hui Y."/>
            <person name="Liang J."/>
            <person name="Zhou Z."/>
            <person name="Hou R."/>
            <person name="Li X."/>
            <person name="Liu Y."/>
            <person name="Li H."/>
            <person name="Ning X."/>
            <person name="Lin Y."/>
            <person name="Zhao L."/>
            <person name="Xing Q."/>
            <person name="Dou J."/>
            <person name="Li Y."/>
            <person name="Mao J."/>
            <person name="Guo H."/>
            <person name="Dou H."/>
            <person name="Li T."/>
            <person name="Mu C."/>
            <person name="Jiang W."/>
            <person name="Fu Q."/>
            <person name="Fu X."/>
            <person name="Miao Y."/>
            <person name="Liu J."/>
            <person name="Yu Q."/>
            <person name="Li R."/>
            <person name="Liao H."/>
            <person name="Li X."/>
            <person name="Kong Y."/>
            <person name="Jiang Z."/>
            <person name="Chourrout D."/>
            <person name="Li R."/>
            <person name="Bao Z."/>
        </authorList>
    </citation>
    <scope>NUCLEOTIDE SEQUENCE [LARGE SCALE GENOMIC DNA]</scope>
    <source>
        <strain evidence="11 12">PY_sf001</strain>
    </source>
</reference>
<keyword evidence="12" id="KW-1185">Reference proteome</keyword>
<keyword evidence="7" id="KW-0539">Nucleus</keyword>
<comment type="caution">
    <text evidence="11">The sequence shown here is derived from an EMBL/GenBank/DDBJ whole genome shotgun (WGS) entry which is preliminary data.</text>
</comment>
<dbReference type="InterPro" id="IPR036322">
    <property type="entry name" value="WD40_repeat_dom_sf"/>
</dbReference>
<comment type="subcellular location">
    <subcellularLocation>
        <location evidence="1">Nucleus</location>
        <location evidence="1">Nucleolus</location>
    </subcellularLocation>
</comment>
<evidence type="ECO:0000259" key="10">
    <source>
        <dbReference type="Pfam" id="PF23769"/>
    </source>
</evidence>